<dbReference type="PATRIC" id="fig|1225564.3.peg.3164"/>
<dbReference type="PROSITE" id="PS00211">
    <property type="entry name" value="ABC_TRANSPORTER_1"/>
    <property type="match status" value="1"/>
</dbReference>
<evidence type="ECO:0000256" key="8">
    <source>
        <dbReference type="ARBA" id="ARBA00022840"/>
    </source>
</evidence>
<dbReference type="FunFam" id="3.40.50.300:FF:000127">
    <property type="entry name" value="Ribose import ATP-binding protein RbsA"/>
    <property type="match status" value="1"/>
</dbReference>
<name>A0A0H1RI93_9HYPH</name>
<dbReference type="GO" id="GO:0016887">
    <property type="term" value="F:ATP hydrolysis activity"/>
    <property type="evidence" value="ECO:0007669"/>
    <property type="project" value="InterPro"/>
</dbReference>
<dbReference type="OrthoDB" id="8430269at2"/>
<evidence type="ECO:0000256" key="7">
    <source>
        <dbReference type="ARBA" id="ARBA00022741"/>
    </source>
</evidence>
<dbReference type="Gene3D" id="3.40.50.300">
    <property type="entry name" value="P-loop containing nucleotide triphosphate hydrolases"/>
    <property type="match status" value="2"/>
</dbReference>
<keyword evidence="13" id="KW-1185">Reference proteome</keyword>
<evidence type="ECO:0000256" key="2">
    <source>
        <dbReference type="ARBA" id="ARBA00005417"/>
    </source>
</evidence>
<proteinExistence type="inferred from homology"/>
<evidence type="ECO:0000256" key="3">
    <source>
        <dbReference type="ARBA" id="ARBA00022448"/>
    </source>
</evidence>
<keyword evidence="10" id="KW-0472">Membrane</keyword>
<dbReference type="Proteomes" id="UP000035489">
    <property type="component" value="Unassembled WGS sequence"/>
</dbReference>
<evidence type="ECO:0000256" key="5">
    <source>
        <dbReference type="ARBA" id="ARBA00022597"/>
    </source>
</evidence>
<gene>
    <name evidence="12" type="ORF">AA309_00365</name>
</gene>
<feature type="domain" description="ABC transporter" evidence="11">
    <location>
        <begin position="251"/>
        <end position="494"/>
    </location>
</feature>
<comment type="caution">
    <text evidence="12">The sequence shown here is derived from an EMBL/GenBank/DDBJ whole genome shotgun (WGS) entry which is preliminary data.</text>
</comment>
<evidence type="ECO:0000256" key="1">
    <source>
        <dbReference type="ARBA" id="ARBA00004202"/>
    </source>
</evidence>
<evidence type="ECO:0000256" key="4">
    <source>
        <dbReference type="ARBA" id="ARBA00022475"/>
    </source>
</evidence>
<dbReference type="AlphaFoldDB" id="A0A0H1RI93"/>
<comment type="similarity">
    <text evidence="2">Belongs to the ABC transporter superfamily.</text>
</comment>
<dbReference type="GO" id="GO:0005524">
    <property type="term" value="F:ATP binding"/>
    <property type="evidence" value="ECO:0007669"/>
    <property type="project" value="UniProtKB-KW"/>
</dbReference>
<feature type="domain" description="ABC transporter" evidence="11">
    <location>
        <begin position="5"/>
        <end position="240"/>
    </location>
</feature>
<dbReference type="CDD" id="cd03216">
    <property type="entry name" value="ABC_Carb_Monos_I"/>
    <property type="match status" value="1"/>
</dbReference>
<dbReference type="InterPro" id="IPR017871">
    <property type="entry name" value="ABC_transporter-like_CS"/>
</dbReference>
<keyword evidence="4" id="KW-1003">Cell membrane</keyword>
<dbReference type="PROSITE" id="PS50893">
    <property type="entry name" value="ABC_TRANSPORTER_2"/>
    <property type="match status" value="2"/>
</dbReference>
<keyword evidence="6" id="KW-0677">Repeat</keyword>
<protein>
    <submittedName>
        <fullName evidence="12">ABC transporter ATP-binding protein</fullName>
    </submittedName>
</protein>
<organism evidence="12 13">
    <name type="scientific">Microvirga vignae</name>
    <dbReference type="NCBI Taxonomy" id="1225564"/>
    <lineage>
        <taxon>Bacteria</taxon>
        <taxon>Pseudomonadati</taxon>
        <taxon>Pseudomonadota</taxon>
        <taxon>Alphaproteobacteria</taxon>
        <taxon>Hyphomicrobiales</taxon>
        <taxon>Methylobacteriaceae</taxon>
        <taxon>Microvirga</taxon>
    </lineage>
</organism>
<dbReference type="SUPFAM" id="SSF52540">
    <property type="entry name" value="P-loop containing nucleoside triphosphate hydrolases"/>
    <property type="match status" value="2"/>
</dbReference>
<evidence type="ECO:0000256" key="6">
    <source>
        <dbReference type="ARBA" id="ARBA00022737"/>
    </source>
</evidence>
<dbReference type="GO" id="GO:0005886">
    <property type="term" value="C:plasma membrane"/>
    <property type="evidence" value="ECO:0007669"/>
    <property type="project" value="UniProtKB-SubCell"/>
</dbReference>
<dbReference type="InterPro" id="IPR003439">
    <property type="entry name" value="ABC_transporter-like_ATP-bd"/>
</dbReference>
<dbReference type="EMBL" id="LCYG01000003">
    <property type="protein sequence ID" value="KLK94945.1"/>
    <property type="molecule type" value="Genomic_DNA"/>
</dbReference>
<keyword evidence="7" id="KW-0547">Nucleotide-binding</keyword>
<keyword evidence="3" id="KW-0813">Transport</keyword>
<dbReference type="PANTHER" id="PTHR43790">
    <property type="entry name" value="CARBOHYDRATE TRANSPORT ATP-BINDING PROTEIN MG119-RELATED"/>
    <property type="match status" value="1"/>
</dbReference>
<dbReference type="STRING" id="1225564.AA309_00365"/>
<dbReference type="CDD" id="cd03215">
    <property type="entry name" value="ABC_Carb_Monos_II"/>
    <property type="match status" value="1"/>
</dbReference>
<evidence type="ECO:0000313" key="12">
    <source>
        <dbReference type="EMBL" id="KLK94945.1"/>
    </source>
</evidence>
<dbReference type="SMART" id="SM00382">
    <property type="entry name" value="AAA"/>
    <property type="match status" value="2"/>
</dbReference>
<keyword evidence="5" id="KW-0762">Sugar transport</keyword>
<comment type="subcellular location">
    <subcellularLocation>
        <location evidence="1">Cell membrane</location>
        <topology evidence="1">Peripheral membrane protein</topology>
    </subcellularLocation>
</comment>
<evidence type="ECO:0000313" key="13">
    <source>
        <dbReference type="Proteomes" id="UP000035489"/>
    </source>
</evidence>
<sequence length="506" mass="55246">MDSVLRAENISKSFGPIEVLSGISLDLRPGEIHAVIGENGAGKSTLMRILSGHLAPTKGNLYLNEQPITFAGPTDAESHGIVLVHQEILLAEDLTVAQNLFLGREIKRFGFVDDRTMRERTRGILAELGTRIDPDHEVRRLSIADRQLVQIARALLVPHKVVAFDEPTAVLTPIEAESLFAIIRRLREHGVAVLYISHRLNEVKAIADRVTVLRDGRHIATRDIEGLEPLGMARLMVGRDMSKLYPDKPATASDQVILSVRDMAVPGYVENASFTLKHGEILGFGGLIGAGRTELFEGLVGLRPSLGQITLRGETVHFRDAREAMAAGIVYLSEDRKGKGLLLQQNLRINLSLAALDKFTRGSLIDVGAEEKALDGAIKDFDIRTRSRDLLAGQLSGGNQQKLLLAKMMLLQPRIIIIDEPTRGVDIGTKEQIYRFIAGLAENGLSVIVISSEMQELIGLCHRVIVMRNGRVAGEVAQADLSEDSIVYLATGVHEERAAEIAAGHA</sequence>
<evidence type="ECO:0000256" key="9">
    <source>
        <dbReference type="ARBA" id="ARBA00022967"/>
    </source>
</evidence>
<dbReference type="InterPro" id="IPR003593">
    <property type="entry name" value="AAA+_ATPase"/>
</dbReference>
<accession>A0A0H1RI93</accession>
<dbReference type="Pfam" id="PF00005">
    <property type="entry name" value="ABC_tran"/>
    <property type="match status" value="2"/>
</dbReference>
<reference evidence="12 13" key="1">
    <citation type="submission" date="2015-05" db="EMBL/GenBank/DDBJ databases">
        <title>Draft genome sequence of Microvirga vignae strain BR3299, a novel nitrogen fixing bacteria isolated from Brazil semi-aired region.</title>
        <authorList>
            <person name="Zilli J.E."/>
            <person name="Passos S.R."/>
            <person name="Leite J."/>
            <person name="Baldani J.I."/>
            <person name="Xavier G.R."/>
            <person name="Rumjaneck N.G."/>
            <person name="Simoes-Araujo J.L."/>
        </authorList>
    </citation>
    <scope>NUCLEOTIDE SEQUENCE [LARGE SCALE GENOMIC DNA]</scope>
    <source>
        <strain evidence="12 13">BR3299</strain>
    </source>
</reference>
<dbReference type="InterPro" id="IPR027417">
    <property type="entry name" value="P-loop_NTPase"/>
</dbReference>
<dbReference type="PANTHER" id="PTHR43790:SF3">
    <property type="entry name" value="D-ALLOSE IMPORT ATP-BINDING PROTEIN ALSA-RELATED"/>
    <property type="match status" value="1"/>
</dbReference>
<dbReference type="InterPro" id="IPR050107">
    <property type="entry name" value="ABC_carbohydrate_import_ATPase"/>
</dbReference>
<evidence type="ECO:0000256" key="10">
    <source>
        <dbReference type="ARBA" id="ARBA00023136"/>
    </source>
</evidence>
<keyword evidence="9" id="KW-1278">Translocase</keyword>
<keyword evidence="8 12" id="KW-0067">ATP-binding</keyword>
<evidence type="ECO:0000259" key="11">
    <source>
        <dbReference type="PROSITE" id="PS50893"/>
    </source>
</evidence>